<keyword evidence="2" id="KW-1185">Reference proteome</keyword>
<dbReference type="Proteomes" id="UP000499080">
    <property type="component" value="Unassembled WGS sequence"/>
</dbReference>
<evidence type="ECO:0000313" key="2">
    <source>
        <dbReference type="Proteomes" id="UP000499080"/>
    </source>
</evidence>
<sequence length="72" mass="7839">ASDAAVPSFISLSAAAIIRKSSVTTWIAVLAGYCYARASSATRFYCKTLAYNPGSVVVVPLLRRWVLLHFYP</sequence>
<accession>A0A4Y2CHB2</accession>
<organism evidence="1 2">
    <name type="scientific">Araneus ventricosus</name>
    <name type="common">Orbweaver spider</name>
    <name type="synonym">Epeira ventricosa</name>
    <dbReference type="NCBI Taxonomy" id="182803"/>
    <lineage>
        <taxon>Eukaryota</taxon>
        <taxon>Metazoa</taxon>
        <taxon>Ecdysozoa</taxon>
        <taxon>Arthropoda</taxon>
        <taxon>Chelicerata</taxon>
        <taxon>Arachnida</taxon>
        <taxon>Araneae</taxon>
        <taxon>Araneomorphae</taxon>
        <taxon>Entelegynae</taxon>
        <taxon>Araneoidea</taxon>
        <taxon>Araneidae</taxon>
        <taxon>Araneus</taxon>
    </lineage>
</organism>
<feature type="non-terminal residue" evidence="1">
    <location>
        <position position="1"/>
    </location>
</feature>
<protein>
    <submittedName>
        <fullName evidence="1">Uncharacterized protein</fullName>
    </submittedName>
</protein>
<dbReference type="EMBL" id="BGPR01163256">
    <property type="protein sequence ID" value="GBM03743.1"/>
    <property type="molecule type" value="Genomic_DNA"/>
</dbReference>
<gene>
    <name evidence="1" type="ORF">AVEN_148599_1</name>
</gene>
<dbReference type="AlphaFoldDB" id="A0A4Y2CHB2"/>
<reference evidence="1 2" key="1">
    <citation type="journal article" date="2019" name="Sci. Rep.">
        <title>Orb-weaving spider Araneus ventricosus genome elucidates the spidroin gene catalogue.</title>
        <authorList>
            <person name="Kono N."/>
            <person name="Nakamura H."/>
            <person name="Ohtoshi R."/>
            <person name="Moran D.A.P."/>
            <person name="Shinohara A."/>
            <person name="Yoshida Y."/>
            <person name="Fujiwara M."/>
            <person name="Mori M."/>
            <person name="Tomita M."/>
            <person name="Arakawa K."/>
        </authorList>
    </citation>
    <scope>NUCLEOTIDE SEQUENCE [LARGE SCALE GENOMIC DNA]</scope>
</reference>
<comment type="caution">
    <text evidence="1">The sequence shown here is derived from an EMBL/GenBank/DDBJ whole genome shotgun (WGS) entry which is preliminary data.</text>
</comment>
<evidence type="ECO:0000313" key="1">
    <source>
        <dbReference type="EMBL" id="GBM03743.1"/>
    </source>
</evidence>
<proteinExistence type="predicted"/>
<name>A0A4Y2CHB2_ARAVE</name>